<reference evidence="1 2" key="1">
    <citation type="journal article" date="2021" name="BMC Genomics">
        <title>Datura genome reveals duplications of psychoactive alkaloid biosynthetic genes and high mutation rate following tissue culture.</title>
        <authorList>
            <person name="Rajewski A."/>
            <person name="Carter-House D."/>
            <person name="Stajich J."/>
            <person name="Litt A."/>
        </authorList>
    </citation>
    <scope>NUCLEOTIDE SEQUENCE [LARGE SCALE GENOMIC DNA]</scope>
    <source>
        <strain evidence="1">AR-01</strain>
    </source>
</reference>
<keyword evidence="2" id="KW-1185">Reference proteome</keyword>
<sequence length="119" mass="14065">MLGPYITVFEHPLLLRCMNIRTSKGWSNSGKKELFGRRSHMVFLSRSRKFSDGSRWKRRFQGGKWVESSERWWKEAVHMMEKMTVLLRSSDLEELGDEAEHKFLDGVLMAVLWWSCVVV</sequence>
<organism evidence="1 2">
    <name type="scientific">Datura stramonium</name>
    <name type="common">Jimsonweed</name>
    <name type="synonym">Common thornapple</name>
    <dbReference type="NCBI Taxonomy" id="4076"/>
    <lineage>
        <taxon>Eukaryota</taxon>
        <taxon>Viridiplantae</taxon>
        <taxon>Streptophyta</taxon>
        <taxon>Embryophyta</taxon>
        <taxon>Tracheophyta</taxon>
        <taxon>Spermatophyta</taxon>
        <taxon>Magnoliopsida</taxon>
        <taxon>eudicotyledons</taxon>
        <taxon>Gunneridae</taxon>
        <taxon>Pentapetalae</taxon>
        <taxon>asterids</taxon>
        <taxon>lamiids</taxon>
        <taxon>Solanales</taxon>
        <taxon>Solanaceae</taxon>
        <taxon>Solanoideae</taxon>
        <taxon>Datureae</taxon>
        <taxon>Datura</taxon>
    </lineage>
</organism>
<comment type="caution">
    <text evidence="1">The sequence shown here is derived from an EMBL/GenBank/DDBJ whole genome shotgun (WGS) entry which is preliminary data.</text>
</comment>
<name>A0ABS8SJ81_DATST</name>
<evidence type="ECO:0000313" key="1">
    <source>
        <dbReference type="EMBL" id="MCD7458833.1"/>
    </source>
</evidence>
<accession>A0ABS8SJ81</accession>
<protein>
    <submittedName>
        <fullName evidence="1">Uncharacterized protein</fullName>
    </submittedName>
</protein>
<evidence type="ECO:0000313" key="2">
    <source>
        <dbReference type="Proteomes" id="UP000823775"/>
    </source>
</evidence>
<dbReference type="Proteomes" id="UP000823775">
    <property type="component" value="Unassembled WGS sequence"/>
</dbReference>
<dbReference type="EMBL" id="JACEIK010000545">
    <property type="protein sequence ID" value="MCD7458833.1"/>
    <property type="molecule type" value="Genomic_DNA"/>
</dbReference>
<gene>
    <name evidence="1" type="ORF">HAX54_039359</name>
</gene>
<proteinExistence type="predicted"/>